<name>A0A1J1LUK4_9CYAN</name>
<evidence type="ECO:0000313" key="3">
    <source>
        <dbReference type="Proteomes" id="UP000184315"/>
    </source>
</evidence>
<keyword evidence="3" id="KW-1185">Reference proteome</keyword>
<dbReference type="AlphaFoldDB" id="A0A1J1LUK4"/>
<dbReference type="PANTHER" id="PTHR34107">
    <property type="entry name" value="SLL0198 PROTEIN-RELATED"/>
    <property type="match status" value="1"/>
</dbReference>
<dbReference type="SUPFAM" id="SSF52980">
    <property type="entry name" value="Restriction endonuclease-like"/>
    <property type="match status" value="1"/>
</dbReference>
<dbReference type="Proteomes" id="UP000184315">
    <property type="component" value="Unassembled WGS sequence"/>
</dbReference>
<organism evidence="2 3">
    <name type="scientific">Planktothrix tepida PCC 9214</name>
    <dbReference type="NCBI Taxonomy" id="671072"/>
    <lineage>
        <taxon>Bacteria</taxon>
        <taxon>Bacillati</taxon>
        <taxon>Cyanobacteriota</taxon>
        <taxon>Cyanophyceae</taxon>
        <taxon>Oscillatoriophycideae</taxon>
        <taxon>Oscillatoriales</taxon>
        <taxon>Microcoleaceae</taxon>
        <taxon>Planktothrix</taxon>
    </lineage>
</organism>
<proteinExistence type="predicted"/>
<dbReference type="STRING" id="671072.PL9214670158"/>
<dbReference type="Gene3D" id="3.90.1570.10">
    <property type="entry name" value="tt1808, chain A"/>
    <property type="match status" value="1"/>
</dbReference>
<dbReference type="PANTHER" id="PTHR34107:SF2">
    <property type="entry name" value="SLL0888 PROTEIN"/>
    <property type="match status" value="1"/>
</dbReference>
<reference evidence="3" key="1">
    <citation type="submission" date="2015-10" db="EMBL/GenBank/DDBJ databases">
        <authorList>
            <person name="Regsiter A."/>
            <person name="william w."/>
        </authorList>
    </citation>
    <scope>NUCLEOTIDE SEQUENCE [LARGE SCALE GENOMIC DNA]</scope>
</reference>
<accession>A0A1J1LUK4</accession>
<evidence type="ECO:0000259" key="1">
    <source>
        <dbReference type="Pfam" id="PF05685"/>
    </source>
</evidence>
<dbReference type="InterPro" id="IPR008538">
    <property type="entry name" value="Uma2"/>
</dbReference>
<protein>
    <recommendedName>
        <fullName evidence="1">Putative restriction endonuclease domain-containing protein</fullName>
    </recommendedName>
</protein>
<sequence>MMTQTQTESKLYSFDEFINWYPENSTVRYELHDGVIIEMPKPRGQHSNLTGSLIEQLLIVIRQMSKGGIWTIPRESIIKPKRGQSGYEPDIIVLNQEVLGAEPRWESESIIQNPDSVKLIVEVVSTNWRDDYYNKFRDYEEMGIEEYWILDYAALGPRKLLGSPKQPTLFVCNLEDGEYQMNPFRENTSIISPTFPLFKLSAQQIFALAL</sequence>
<dbReference type="InterPro" id="IPR012296">
    <property type="entry name" value="Nuclease_put_TT1808"/>
</dbReference>
<dbReference type="InterPro" id="IPR011335">
    <property type="entry name" value="Restrct_endonuc-II-like"/>
</dbReference>
<gene>
    <name evidence="2" type="ORF">PL9214670158</name>
</gene>
<dbReference type="EMBL" id="CZDF01000174">
    <property type="protein sequence ID" value="CUR35532.1"/>
    <property type="molecule type" value="Genomic_DNA"/>
</dbReference>
<dbReference type="CDD" id="cd06260">
    <property type="entry name" value="DUF820-like"/>
    <property type="match status" value="1"/>
</dbReference>
<feature type="domain" description="Putative restriction endonuclease" evidence="1">
    <location>
        <begin position="14"/>
        <end position="202"/>
    </location>
</feature>
<dbReference type="Pfam" id="PF05685">
    <property type="entry name" value="Uma2"/>
    <property type="match status" value="1"/>
</dbReference>
<evidence type="ECO:0000313" key="2">
    <source>
        <dbReference type="EMBL" id="CUR35532.1"/>
    </source>
</evidence>